<keyword evidence="2" id="KW-1133">Transmembrane helix</keyword>
<dbReference type="InterPro" id="IPR006143">
    <property type="entry name" value="RND_pump_MFP"/>
</dbReference>
<dbReference type="PANTHER" id="PTHR32063:SF33">
    <property type="entry name" value="RND SUPERFAMILY EFFLUX PUMP PERMEASE COMPONENT"/>
    <property type="match status" value="1"/>
</dbReference>
<dbReference type="SUPFAM" id="SSF82866">
    <property type="entry name" value="Multidrug efflux transporter AcrB transmembrane domain"/>
    <property type="match status" value="2"/>
</dbReference>
<dbReference type="GO" id="GO:0042910">
    <property type="term" value="F:xenobiotic transmembrane transporter activity"/>
    <property type="evidence" value="ECO:0007669"/>
    <property type="project" value="TreeGrafter"/>
</dbReference>
<sequence length="1393" mass="152006">MFAARPEARFNAPEAPTLLVEVATIEPQPITFEVRSQGTVSPRTQTTLVAEASGQIVEVSPTFVSGGFFSKGDVLIRIDPRNYASAVKRAGAEVAKAETQLETETALSGYAAEDFERLRQLNPTQGPATELALRKPQLRQALAELQSAQAALEKAQGDLDRTVIRAPYDGLVRQKLADVGQYVNSGSQLGVTFAVDQAEVRLPVTQHDLQFLDISKLRLNSPIEVELTAELGNTNFHWSGEIRRSEGVFDTSNRVLYLVAQIEDPYDLDGKGQVPLLVGTFVSARIVGRHAGELVLVPRHSLQRGNTLWLLDEEQRIYPREVEVVRRDKDFVYIASGVEAGEQYCVTPIDQPLPGMKVRLVKGLIGWFATNHVAANLLMIFIVCAGIYALFTVKKESFPNLQFDQVRVTVPYPGAGPEEVEEGIVVKIEEAVTNINGIKEVVGMAYEGSGQVMIEVKQGFDVGEVTDEVKLAVDGINTFPRDAERPIIAKQNFKRGALTVQVSGDLAEATMKSLAEQIRDEITALADVSSAEIWGGRPFEISVEIAELDLREYGLTLAQVAEIIRQWSIDLPGGSIRTESGDIRLRASGQAYTGYEFEQIVLLTNPDGTRVRLGDIATIRDGFAETQSYAFFNGKPSLGINVLSTENENELVISQAVREYVDQRNATLPEEVQLTVWGDATFYLQGRVDMLVGNLAMGALLVFVILGLFLQLKLAAWVIFGLPVAFLGAFMMLPVVGVTINIMSLFAFIVVLGIVVDDAIIIAEAAYTETEEKGYSLPNIVAGAQRVAMPATFGVLTSIMAFLPMLFVTGPVAPINAAIAWVVIWCLLFSLVESKLILPSHLSLMKSSHGSKKGVSDWFDQRLKRFIAHVYQPMLTRAIENRYATVALFTGMMILAVGLVAGGFVRFVFFPELENDYVSASVELQEGAPESLVVSVIEQMNGALREVNTEIKDELGVEDDVIRNVFAYVMGGKSGRFQVELDKEHRAVSPKEIEQRWREKVGDIAGTKELRFAGATHMGGGPPIAIKLQGRDFNLTEAAAADLVSYLRTVEGLYEIEMSAQAGPEEISLRIKPEAEALGVTLADLARQVRESFYGAEAQRIQRGNQDVRVMVRFPQNERRSVGNLENMWIRLPDGRELPFSAVAEFDMQPGFAMIRRLDGQRTISVTANADLSVIEPARLLTQINADYLPKMLSAYPGVTAALEGSSADEMASVQEFVVMFLAACFGIYALMAVPLKSYMQPLIIMSVIPFGVVGAIVGHLVMGIAVSSLSLIGIIALAGVVVNDSLILVDYVNKKVDEGLDAAAASIEGGAARFRAILLTSLTTFFGLVPILTETSMQAQMVIPMAVSLAFGILFATVITLILVPCLYNILGDLGMRRGMAQETPVPKMSES</sequence>
<dbReference type="Gene3D" id="2.40.30.170">
    <property type="match status" value="1"/>
</dbReference>
<dbReference type="Gene3D" id="1.10.287.470">
    <property type="entry name" value="Helix hairpin bin"/>
    <property type="match status" value="1"/>
</dbReference>
<dbReference type="Gene3D" id="2.40.50.100">
    <property type="match status" value="1"/>
</dbReference>
<keyword evidence="1" id="KW-0175">Coiled coil</keyword>
<feature type="coiled-coil region" evidence="1">
    <location>
        <begin position="135"/>
        <end position="165"/>
    </location>
</feature>
<dbReference type="Gene3D" id="2.40.420.20">
    <property type="match status" value="1"/>
</dbReference>
<accession>A0A812RLY9</accession>
<dbReference type="InterPro" id="IPR027463">
    <property type="entry name" value="AcrB_DN_DC_subdom"/>
</dbReference>
<dbReference type="Pfam" id="PF00873">
    <property type="entry name" value="ACR_tran"/>
    <property type="match status" value="1"/>
</dbReference>
<dbReference type="SUPFAM" id="SSF82693">
    <property type="entry name" value="Multidrug efflux transporter AcrB pore domain, PN1, PN2, PC1 and PC2 subdomains"/>
    <property type="match status" value="2"/>
</dbReference>
<dbReference type="SUPFAM" id="SSF82714">
    <property type="entry name" value="Multidrug efflux transporter AcrB TolC docking domain, DN and DC subdomains"/>
    <property type="match status" value="2"/>
</dbReference>
<evidence type="ECO:0000313" key="4">
    <source>
        <dbReference type="Proteomes" id="UP000649617"/>
    </source>
</evidence>
<feature type="transmembrane region" description="Helical" evidence="2">
    <location>
        <begin position="691"/>
        <end position="710"/>
    </location>
</feature>
<reference evidence="3" key="1">
    <citation type="submission" date="2021-02" db="EMBL/GenBank/DDBJ databases">
        <authorList>
            <person name="Dougan E. K."/>
            <person name="Rhodes N."/>
            <person name="Thang M."/>
            <person name="Chan C."/>
        </authorList>
    </citation>
    <scope>NUCLEOTIDE SEQUENCE</scope>
</reference>
<dbReference type="PRINTS" id="PR00702">
    <property type="entry name" value="ACRIFLAVINRP"/>
</dbReference>
<dbReference type="Proteomes" id="UP000649617">
    <property type="component" value="Unassembled WGS sequence"/>
</dbReference>
<dbReference type="GO" id="GO:0005886">
    <property type="term" value="C:plasma membrane"/>
    <property type="evidence" value="ECO:0007669"/>
    <property type="project" value="TreeGrafter"/>
</dbReference>
<evidence type="ECO:0000256" key="1">
    <source>
        <dbReference type="SAM" id="Coils"/>
    </source>
</evidence>
<dbReference type="Gene3D" id="3.30.70.1440">
    <property type="entry name" value="Multidrug efflux transporter AcrB pore domain"/>
    <property type="match status" value="1"/>
</dbReference>
<evidence type="ECO:0000256" key="2">
    <source>
        <dbReference type="SAM" id="Phobius"/>
    </source>
</evidence>
<dbReference type="PANTHER" id="PTHR32063">
    <property type="match status" value="1"/>
</dbReference>
<evidence type="ECO:0000313" key="3">
    <source>
        <dbReference type="EMBL" id="CAE7443966.1"/>
    </source>
</evidence>
<comment type="caution">
    <text evidence="3">The sequence shown here is derived from an EMBL/GenBank/DDBJ whole genome shotgun (WGS) entry which is preliminary data.</text>
</comment>
<organism evidence="3 4">
    <name type="scientific">Symbiodinium pilosum</name>
    <name type="common">Dinoflagellate</name>
    <dbReference type="NCBI Taxonomy" id="2952"/>
    <lineage>
        <taxon>Eukaryota</taxon>
        <taxon>Sar</taxon>
        <taxon>Alveolata</taxon>
        <taxon>Dinophyceae</taxon>
        <taxon>Suessiales</taxon>
        <taxon>Symbiodiniaceae</taxon>
        <taxon>Symbiodinium</taxon>
    </lineage>
</organism>
<dbReference type="SUPFAM" id="SSF111369">
    <property type="entry name" value="HlyD-like secretion proteins"/>
    <property type="match status" value="1"/>
</dbReference>
<dbReference type="Gene3D" id="3.30.2090.10">
    <property type="entry name" value="Multidrug efflux transporter AcrB TolC docking domain, DN and DC subdomains"/>
    <property type="match status" value="2"/>
</dbReference>
<dbReference type="EMBL" id="CAJNIZ010020668">
    <property type="protein sequence ID" value="CAE7443966.1"/>
    <property type="molecule type" value="Genomic_DNA"/>
</dbReference>
<dbReference type="Gene3D" id="3.30.70.1430">
    <property type="entry name" value="Multidrug efflux transporter AcrB pore domain"/>
    <property type="match status" value="2"/>
</dbReference>
<feature type="transmembrane region" description="Helical" evidence="2">
    <location>
        <begin position="1346"/>
        <end position="1372"/>
    </location>
</feature>
<feature type="transmembrane region" description="Helical" evidence="2">
    <location>
        <begin position="717"/>
        <end position="736"/>
    </location>
</feature>
<dbReference type="NCBIfam" id="TIGR01730">
    <property type="entry name" value="RND_mfp"/>
    <property type="match status" value="1"/>
</dbReference>
<keyword evidence="4" id="KW-1185">Reference proteome</keyword>
<feature type="transmembrane region" description="Helical" evidence="2">
    <location>
        <begin position="1243"/>
        <end position="1266"/>
    </location>
</feature>
<protein>
    <submittedName>
        <fullName evidence="3">NolG protein</fullName>
    </submittedName>
</protein>
<feature type="transmembrane region" description="Helical" evidence="2">
    <location>
        <begin position="1315"/>
        <end position="1334"/>
    </location>
</feature>
<dbReference type="InterPro" id="IPR001036">
    <property type="entry name" value="Acrflvin-R"/>
</dbReference>
<keyword evidence="2" id="KW-0472">Membrane</keyword>
<keyword evidence="2" id="KW-0812">Transmembrane</keyword>
<name>A0A812RLY9_SYMPI</name>
<dbReference type="OrthoDB" id="5875992at2759"/>
<feature type="transmembrane region" description="Helical" evidence="2">
    <location>
        <begin position="364"/>
        <end position="391"/>
    </location>
</feature>
<feature type="transmembrane region" description="Helical" evidence="2">
    <location>
        <begin position="883"/>
        <end position="909"/>
    </location>
</feature>
<dbReference type="Gene3D" id="1.20.1640.10">
    <property type="entry name" value="Multidrug efflux transporter AcrB transmembrane domain"/>
    <property type="match status" value="2"/>
</dbReference>
<dbReference type="Gene3D" id="3.30.70.1320">
    <property type="entry name" value="Multidrug efflux transporter AcrB pore domain like"/>
    <property type="match status" value="1"/>
</dbReference>
<feature type="transmembrane region" description="Helical" evidence="2">
    <location>
        <begin position="1272"/>
        <end position="1294"/>
    </location>
</feature>
<gene>
    <name evidence="3" type="primary">nolG</name>
    <name evidence="3" type="ORF">SPIL2461_LOCUS10806</name>
</gene>
<feature type="transmembrane region" description="Helical" evidence="2">
    <location>
        <begin position="742"/>
        <end position="767"/>
    </location>
</feature>
<feature type="transmembrane region" description="Helical" evidence="2">
    <location>
        <begin position="1217"/>
        <end position="1236"/>
    </location>
</feature>
<proteinExistence type="predicted"/>